<evidence type="ECO:0000313" key="3">
    <source>
        <dbReference type="EMBL" id="MFB9674096.1"/>
    </source>
</evidence>
<dbReference type="Proteomes" id="UP001589610">
    <property type="component" value="Unassembled WGS sequence"/>
</dbReference>
<name>A0ABV5T5E0_9ACTN</name>
<reference evidence="3 4" key="1">
    <citation type="submission" date="2024-09" db="EMBL/GenBank/DDBJ databases">
        <authorList>
            <person name="Sun Q."/>
            <person name="Mori K."/>
        </authorList>
    </citation>
    <scope>NUCLEOTIDE SEQUENCE [LARGE SCALE GENOMIC DNA]</scope>
    <source>
        <strain evidence="3 4">JCM 3028</strain>
    </source>
</reference>
<comment type="caution">
    <text evidence="3">The sequence shown here is derived from an EMBL/GenBank/DDBJ whole genome shotgun (WGS) entry which is preliminary data.</text>
</comment>
<evidence type="ECO:0000313" key="4">
    <source>
        <dbReference type="Proteomes" id="UP001589610"/>
    </source>
</evidence>
<accession>A0ABV5T5E0</accession>
<organism evidence="3 4">
    <name type="scientific">Streptosporangium vulgare</name>
    <dbReference type="NCBI Taxonomy" id="46190"/>
    <lineage>
        <taxon>Bacteria</taxon>
        <taxon>Bacillati</taxon>
        <taxon>Actinomycetota</taxon>
        <taxon>Actinomycetes</taxon>
        <taxon>Streptosporangiales</taxon>
        <taxon>Streptosporangiaceae</taxon>
        <taxon>Streptosporangium</taxon>
    </lineage>
</organism>
<proteinExistence type="predicted"/>
<keyword evidence="2" id="KW-0812">Transmembrane</keyword>
<gene>
    <name evidence="3" type="ORF">ACFFRH_01240</name>
</gene>
<keyword evidence="4" id="KW-1185">Reference proteome</keyword>
<feature type="compositionally biased region" description="Polar residues" evidence="1">
    <location>
        <begin position="63"/>
        <end position="72"/>
    </location>
</feature>
<keyword evidence="2" id="KW-0472">Membrane</keyword>
<protein>
    <submittedName>
        <fullName evidence="3">Uncharacterized protein</fullName>
    </submittedName>
</protein>
<evidence type="ECO:0000256" key="1">
    <source>
        <dbReference type="SAM" id="MobiDB-lite"/>
    </source>
</evidence>
<dbReference type="EMBL" id="JBHMBS010000001">
    <property type="protein sequence ID" value="MFB9674096.1"/>
    <property type="molecule type" value="Genomic_DNA"/>
</dbReference>
<feature type="region of interest" description="Disordered" evidence="1">
    <location>
        <begin position="57"/>
        <end position="96"/>
    </location>
</feature>
<evidence type="ECO:0000256" key="2">
    <source>
        <dbReference type="SAM" id="Phobius"/>
    </source>
</evidence>
<dbReference type="RefSeq" id="WP_344743341.1">
    <property type="nucleotide sequence ID" value="NZ_BAAAWW010000022.1"/>
</dbReference>
<feature type="transmembrane region" description="Helical" evidence="2">
    <location>
        <begin position="36"/>
        <end position="54"/>
    </location>
</feature>
<keyword evidence="2" id="KW-1133">Transmembrane helix</keyword>
<sequence length="96" mass="9693">MFAVLIAVLSVVSIAAGALGVVVSNTFGVDRTLTSTVSLLVSGLASGVVAVMPVRRHRARSKGSGTRPTVSDASERVSGSPEAARTAPSVTENTAR</sequence>